<dbReference type="SUPFAM" id="SSF54593">
    <property type="entry name" value="Glyoxalase/Bleomycin resistance protein/Dihydroxybiphenyl dioxygenase"/>
    <property type="match status" value="1"/>
</dbReference>
<name>A0A344LKB4_9PSEU</name>
<dbReference type="InterPro" id="IPR025870">
    <property type="entry name" value="Glyoxalase-like_dom"/>
</dbReference>
<accession>A0A344LKB4</accession>
<dbReference type="Pfam" id="PF13468">
    <property type="entry name" value="Glyoxalase_3"/>
    <property type="match status" value="1"/>
</dbReference>
<dbReference type="PANTHER" id="PTHR40265">
    <property type="entry name" value="BLL2707 PROTEIN"/>
    <property type="match status" value="1"/>
</dbReference>
<dbReference type="AlphaFoldDB" id="A0A344LKB4"/>
<dbReference type="PANTHER" id="PTHR40265:SF1">
    <property type="entry name" value="GLYOXALASE-LIKE DOMAIN-CONTAINING PROTEIN"/>
    <property type="match status" value="1"/>
</dbReference>
<proteinExistence type="predicted"/>
<evidence type="ECO:0000313" key="2">
    <source>
        <dbReference type="EMBL" id="AXB48488.1"/>
    </source>
</evidence>
<sequence>MDHLDHLVYATPELGRTVEELTGRGIALSPGGPHPGLGTRNHLAALGDHAFLEVIGPDPDQPEPATPRPFGIDELIAPRLVTWAIQVPDLDLALERARAAGHEPGDAVPMSRRRPDGVLLSWRLAFPPDNQGGLIPFVIGWGDTPHPSRGAATGTRLVSLRGEHPDPGRLGLVFAALDTELEVTEAAEPALVAELATVSGTVVLR</sequence>
<dbReference type="KEGG" id="aab:A4R43_14280"/>
<reference evidence="2 3" key="1">
    <citation type="submission" date="2016-04" db="EMBL/GenBank/DDBJ databases">
        <title>Complete genome sequence and analysis of deep-sea sediment isolate, Amycolatopsis sp. WP1.</title>
        <authorList>
            <person name="Wang H."/>
            <person name="Chen S."/>
            <person name="Wu Q."/>
        </authorList>
    </citation>
    <scope>NUCLEOTIDE SEQUENCE [LARGE SCALE GENOMIC DNA]</scope>
    <source>
        <strain evidence="2 3">WP1</strain>
    </source>
</reference>
<dbReference type="Gene3D" id="3.10.180.10">
    <property type="entry name" value="2,3-Dihydroxybiphenyl 1,2-Dioxygenase, domain 1"/>
    <property type="match status" value="1"/>
</dbReference>
<dbReference type="OrthoDB" id="3227561at2"/>
<organism evidence="2 3">
    <name type="scientific">Amycolatopsis albispora</name>
    <dbReference type="NCBI Taxonomy" id="1804986"/>
    <lineage>
        <taxon>Bacteria</taxon>
        <taxon>Bacillati</taxon>
        <taxon>Actinomycetota</taxon>
        <taxon>Actinomycetes</taxon>
        <taxon>Pseudonocardiales</taxon>
        <taxon>Pseudonocardiaceae</taxon>
        <taxon>Amycolatopsis</taxon>
    </lineage>
</organism>
<dbReference type="EMBL" id="CP015163">
    <property type="protein sequence ID" value="AXB48488.1"/>
    <property type="molecule type" value="Genomic_DNA"/>
</dbReference>
<evidence type="ECO:0000313" key="3">
    <source>
        <dbReference type="Proteomes" id="UP000250434"/>
    </source>
</evidence>
<keyword evidence="3" id="KW-1185">Reference proteome</keyword>
<dbReference type="InterPro" id="IPR029068">
    <property type="entry name" value="Glyas_Bleomycin-R_OHBP_Dase"/>
</dbReference>
<feature type="domain" description="Glyoxalase-like" evidence="1">
    <location>
        <begin position="4"/>
        <end position="170"/>
    </location>
</feature>
<gene>
    <name evidence="2" type="ORF">A4R43_14280</name>
</gene>
<dbReference type="Proteomes" id="UP000250434">
    <property type="component" value="Chromosome"/>
</dbReference>
<evidence type="ECO:0000259" key="1">
    <source>
        <dbReference type="Pfam" id="PF13468"/>
    </source>
</evidence>
<protein>
    <recommendedName>
        <fullName evidence="1">Glyoxalase-like domain-containing protein</fullName>
    </recommendedName>
</protein>